<dbReference type="RefSeq" id="WP_015161584.1">
    <property type="nucleotide sequence ID" value="NC_019697.1"/>
</dbReference>
<sequence>MLTQNHAAISTAIRLEHSHMGIQAFLSDQLMGTIEIFPSWGLDILPAGVGETDEVFVTNNQPYRLLEQAVAAVTAEYLAHGRIEIPDYM</sequence>
<evidence type="ECO:0000313" key="2">
    <source>
        <dbReference type="Proteomes" id="UP000010366"/>
    </source>
</evidence>
<proteinExistence type="predicted"/>
<evidence type="ECO:0000313" key="1">
    <source>
        <dbReference type="EMBL" id="AFY95485.1"/>
    </source>
</evidence>
<keyword evidence="2" id="KW-1185">Reference proteome</keyword>
<protein>
    <submittedName>
        <fullName evidence="1">Uncharacterized protein</fullName>
    </submittedName>
</protein>
<organism evidence="1 2">
    <name type="scientific">Chamaesiphon minutus (strain ATCC 27169 / PCC 6605)</name>
    <dbReference type="NCBI Taxonomy" id="1173020"/>
    <lineage>
        <taxon>Bacteria</taxon>
        <taxon>Bacillati</taxon>
        <taxon>Cyanobacteriota</taxon>
        <taxon>Cyanophyceae</taxon>
        <taxon>Gomontiellales</taxon>
        <taxon>Chamaesiphonaceae</taxon>
        <taxon>Chamaesiphon</taxon>
    </lineage>
</organism>
<dbReference type="Proteomes" id="UP000010366">
    <property type="component" value="Chromosome"/>
</dbReference>
<dbReference type="HOGENOM" id="CLU_2449229_0_0_3"/>
<dbReference type="KEGG" id="cmp:Cha6605_4566"/>
<dbReference type="AlphaFoldDB" id="K9UKX7"/>
<name>K9UKX7_CHAP6</name>
<accession>K9UKX7</accession>
<dbReference type="STRING" id="1173020.Cha6605_4566"/>
<reference evidence="1 2" key="1">
    <citation type="submission" date="2012-05" db="EMBL/GenBank/DDBJ databases">
        <title>Finished chromosome of genome of Chamaesiphon sp. PCC 6605.</title>
        <authorList>
            <consortium name="US DOE Joint Genome Institute"/>
            <person name="Gugger M."/>
            <person name="Coursin T."/>
            <person name="Rippka R."/>
            <person name="Tandeau De Marsac N."/>
            <person name="Huntemann M."/>
            <person name="Wei C.-L."/>
            <person name="Han J."/>
            <person name="Detter J.C."/>
            <person name="Han C."/>
            <person name="Tapia R."/>
            <person name="Chen A."/>
            <person name="Kyrpides N."/>
            <person name="Mavromatis K."/>
            <person name="Markowitz V."/>
            <person name="Szeto E."/>
            <person name="Ivanova N."/>
            <person name="Pagani I."/>
            <person name="Pati A."/>
            <person name="Goodwin L."/>
            <person name="Nordberg H.P."/>
            <person name="Cantor M.N."/>
            <person name="Hua S.X."/>
            <person name="Woyke T."/>
            <person name="Kerfeld C.A."/>
        </authorList>
    </citation>
    <scope>NUCLEOTIDE SEQUENCE [LARGE SCALE GENOMIC DNA]</scope>
    <source>
        <strain evidence="2">ATCC 27169 / PCC 6605</strain>
    </source>
</reference>
<gene>
    <name evidence="1" type="ORF">Cha6605_4566</name>
</gene>
<dbReference type="EMBL" id="CP003600">
    <property type="protein sequence ID" value="AFY95485.1"/>
    <property type="molecule type" value="Genomic_DNA"/>
</dbReference>